<feature type="region of interest" description="Disordered" evidence="1">
    <location>
        <begin position="82"/>
        <end position="102"/>
    </location>
</feature>
<sequence>MRYPRWNSSVKHQINFYKESLTLMPEQPFQKCDRKLHPSESFLKPLMLLSSPSMHPFLHLHLKVSSPRVNILQTASPPLGPSLREVSFQPHSLHTPPSVLSS</sequence>
<organism evidence="2">
    <name type="scientific">Arundo donax</name>
    <name type="common">Giant reed</name>
    <name type="synonym">Donax arundinaceus</name>
    <dbReference type="NCBI Taxonomy" id="35708"/>
    <lineage>
        <taxon>Eukaryota</taxon>
        <taxon>Viridiplantae</taxon>
        <taxon>Streptophyta</taxon>
        <taxon>Embryophyta</taxon>
        <taxon>Tracheophyta</taxon>
        <taxon>Spermatophyta</taxon>
        <taxon>Magnoliopsida</taxon>
        <taxon>Liliopsida</taxon>
        <taxon>Poales</taxon>
        <taxon>Poaceae</taxon>
        <taxon>PACMAD clade</taxon>
        <taxon>Arundinoideae</taxon>
        <taxon>Arundineae</taxon>
        <taxon>Arundo</taxon>
    </lineage>
</organism>
<name>A0A0A9CUF0_ARUDO</name>
<protein>
    <submittedName>
        <fullName evidence="2">Uncharacterized protein</fullName>
    </submittedName>
</protein>
<reference evidence="2" key="2">
    <citation type="journal article" date="2015" name="Data Brief">
        <title>Shoot transcriptome of the giant reed, Arundo donax.</title>
        <authorList>
            <person name="Barrero R.A."/>
            <person name="Guerrero F.D."/>
            <person name="Moolhuijzen P."/>
            <person name="Goolsby J.A."/>
            <person name="Tidwell J."/>
            <person name="Bellgard S.E."/>
            <person name="Bellgard M.I."/>
        </authorList>
    </citation>
    <scope>NUCLEOTIDE SEQUENCE</scope>
    <source>
        <tissue evidence="2">Shoot tissue taken approximately 20 cm above the soil surface</tissue>
    </source>
</reference>
<reference evidence="2" key="1">
    <citation type="submission" date="2014-09" db="EMBL/GenBank/DDBJ databases">
        <authorList>
            <person name="Magalhaes I.L.F."/>
            <person name="Oliveira U."/>
            <person name="Santos F.R."/>
            <person name="Vidigal T.H.D.A."/>
            <person name="Brescovit A.D."/>
            <person name="Santos A.J."/>
        </authorList>
    </citation>
    <scope>NUCLEOTIDE SEQUENCE</scope>
    <source>
        <tissue evidence="2">Shoot tissue taken approximately 20 cm above the soil surface</tissue>
    </source>
</reference>
<proteinExistence type="predicted"/>
<accession>A0A0A9CUF0</accession>
<dbReference type="EMBL" id="GBRH01222808">
    <property type="protein sequence ID" value="JAD75087.1"/>
    <property type="molecule type" value="Transcribed_RNA"/>
</dbReference>
<evidence type="ECO:0000313" key="2">
    <source>
        <dbReference type="EMBL" id="JAD75087.1"/>
    </source>
</evidence>
<evidence type="ECO:0000256" key="1">
    <source>
        <dbReference type="SAM" id="MobiDB-lite"/>
    </source>
</evidence>
<dbReference type="AlphaFoldDB" id="A0A0A9CUF0"/>